<dbReference type="EMBL" id="CM056741">
    <property type="protein sequence ID" value="KAJ8685286.1"/>
    <property type="molecule type" value="Genomic_DNA"/>
</dbReference>
<accession>A0ACC2PR49</accession>
<name>A0ACC2PR49_9HYME</name>
<keyword evidence="2" id="KW-1185">Reference proteome</keyword>
<evidence type="ECO:0000313" key="2">
    <source>
        <dbReference type="Proteomes" id="UP001239111"/>
    </source>
</evidence>
<sequence length="106" mass="11912">MAAQLSRLLLEQKGGAIGSRRQASTGTARKLRATNRPRLFSSELAISKEYHKGSHKDEQLSDEKISEVIQDHAEVEISHGFLPIFTPSSNRHCQLKELTKEMKNIV</sequence>
<reference evidence="1" key="1">
    <citation type="submission" date="2023-04" db="EMBL/GenBank/DDBJ databases">
        <title>A chromosome-level genome assembly of the parasitoid wasp Eretmocerus hayati.</title>
        <authorList>
            <person name="Zhong Y."/>
            <person name="Liu S."/>
            <person name="Liu Y."/>
        </authorList>
    </citation>
    <scope>NUCLEOTIDE SEQUENCE</scope>
    <source>
        <strain evidence="1">ZJU_SS_LIU_2023</strain>
    </source>
</reference>
<organism evidence="1 2">
    <name type="scientific">Eretmocerus hayati</name>
    <dbReference type="NCBI Taxonomy" id="131215"/>
    <lineage>
        <taxon>Eukaryota</taxon>
        <taxon>Metazoa</taxon>
        <taxon>Ecdysozoa</taxon>
        <taxon>Arthropoda</taxon>
        <taxon>Hexapoda</taxon>
        <taxon>Insecta</taxon>
        <taxon>Pterygota</taxon>
        <taxon>Neoptera</taxon>
        <taxon>Endopterygota</taxon>
        <taxon>Hymenoptera</taxon>
        <taxon>Apocrita</taxon>
        <taxon>Proctotrupomorpha</taxon>
        <taxon>Chalcidoidea</taxon>
        <taxon>Aphelinidae</taxon>
        <taxon>Aphelininae</taxon>
        <taxon>Eretmocerus</taxon>
    </lineage>
</organism>
<dbReference type="Proteomes" id="UP001239111">
    <property type="component" value="Chromosome 1"/>
</dbReference>
<proteinExistence type="predicted"/>
<gene>
    <name evidence="1" type="ORF">QAD02_021079</name>
</gene>
<comment type="caution">
    <text evidence="1">The sequence shown here is derived from an EMBL/GenBank/DDBJ whole genome shotgun (WGS) entry which is preliminary data.</text>
</comment>
<protein>
    <submittedName>
        <fullName evidence="1">Uncharacterized protein</fullName>
    </submittedName>
</protein>
<evidence type="ECO:0000313" key="1">
    <source>
        <dbReference type="EMBL" id="KAJ8685286.1"/>
    </source>
</evidence>